<evidence type="ECO:0000256" key="1">
    <source>
        <dbReference type="ARBA" id="ARBA00023115"/>
    </source>
</evidence>
<feature type="region of interest" description="Disordered" evidence="2">
    <location>
        <begin position="278"/>
        <end position="305"/>
    </location>
</feature>
<reference evidence="4" key="1">
    <citation type="journal article" date="2019" name="Int. J. Syst. Evol. Microbiol.">
        <title>The Global Catalogue of Microorganisms (GCM) 10K type strain sequencing project: providing services to taxonomists for standard genome sequencing and annotation.</title>
        <authorList>
            <consortium name="The Broad Institute Genomics Platform"/>
            <consortium name="The Broad Institute Genome Sequencing Center for Infectious Disease"/>
            <person name="Wu L."/>
            <person name="Ma J."/>
        </authorList>
    </citation>
    <scope>NUCLEOTIDE SEQUENCE [LARGE SCALE GENOMIC DNA]</scope>
    <source>
        <strain evidence="4">NBRC 108894</strain>
    </source>
</reference>
<dbReference type="PANTHER" id="PTHR43317">
    <property type="entry name" value="THERMOSPERMINE SYNTHASE ACAULIS5"/>
    <property type="match status" value="1"/>
</dbReference>
<dbReference type="InterPro" id="IPR029063">
    <property type="entry name" value="SAM-dependent_MTases_sf"/>
</dbReference>
<dbReference type="NCBIfam" id="NF037959">
    <property type="entry name" value="MFS_SpdSyn"/>
    <property type="match status" value="1"/>
</dbReference>
<name>A0ABQ6K7V3_9MICO</name>
<organism evidence="3 4">
    <name type="scientific">Pseudolysinimonas kribbensis</name>
    <dbReference type="NCBI Taxonomy" id="433641"/>
    <lineage>
        <taxon>Bacteria</taxon>
        <taxon>Bacillati</taxon>
        <taxon>Actinomycetota</taxon>
        <taxon>Actinomycetes</taxon>
        <taxon>Micrococcales</taxon>
        <taxon>Microbacteriaceae</taxon>
        <taxon>Pseudolysinimonas</taxon>
    </lineage>
</organism>
<evidence type="ECO:0008006" key="5">
    <source>
        <dbReference type="Google" id="ProtNLM"/>
    </source>
</evidence>
<evidence type="ECO:0000313" key="3">
    <source>
        <dbReference type="EMBL" id="GMA95613.1"/>
    </source>
</evidence>
<evidence type="ECO:0000313" key="4">
    <source>
        <dbReference type="Proteomes" id="UP001157034"/>
    </source>
</evidence>
<dbReference type="Proteomes" id="UP001157034">
    <property type="component" value="Unassembled WGS sequence"/>
</dbReference>
<sequence>MECGGVREDGRVDAEPSVTLDSGLRALIRPDRWMPGAFELVVDGTPQSHVNLDDPSELFFEYIVRMGHVIDQLKQPGEPITALHLGAGGLTLPRYIHATRPGSRQQVIELEPKLVELVRSALPLARGASIRVRYGDARSTLDKLPDGLRGAVDLLVVDVFGGATTPPQVTSREFYAAGAAFLAPDGVMLVNIADGGLSGSPGAAFARSQGATLVDVFGSPDRVAILAEPQVVRSRRFGNFVLVGSAAPLPLEWMPRLLAGGPHPAGLLTGDDLRDWTAGAPVTTDANAQGSPDPNRSIFQRRLGG</sequence>
<dbReference type="SUPFAM" id="SSF53335">
    <property type="entry name" value="S-adenosyl-L-methionine-dependent methyltransferases"/>
    <property type="match status" value="1"/>
</dbReference>
<dbReference type="PANTHER" id="PTHR43317:SF1">
    <property type="entry name" value="THERMOSPERMINE SYNTHASE ACAULIS5"/>
    <property type="match status" value="1"/>
</dbReference>
<feature type="compositionally biased region" description="Polar residues" evidence="2">
    <location>
        <begin position="284"/>
        <end position="298"/>
    </location>
</feature>
<protein>
    <recommendedName>
        <fullName evidence="5">Spermine synthase</fullName>
    </recommendedName>
</protein>
<evidence type="ECO:0000256" key="2">
    <source>
        <dbReference type="SAM" id="MobiDB-lite"/>
    </source>
</evidence>
<keyword evidence="1" id="KW-0620">Polyamine biosynthesis</keyword>
<gene>
    <name evidence="3" type="ORF">GCM10025881_24370</name>
</gene>
<comment type="caution">
    <text evidence="3">The sequence shown here is derived from an EMBL/GenBank/DDBJ whole genome shotgun (WGS) entry which is preliminary data.</text>
</comment>
<dbReference type="Gene3D" id="3.40.50.150">
    <property type="entry name" value="Vaccinia Virus protein VP39"/>
    <property type="match status" value="1"/>
</dbReference>
<dbReference type="EMBL" id="BSVB01000001">
    <property type="protein sequence ID" value="GMA95613.1"/>
    <property type="molecule type" value="Genomic_DNA"/>
</dbReference>
<keyword evidence="4" id="KW-1185">Reference proteome</keyword>
<accession>A0ABQ6K7V3</accession>
<proteinExistence type="predicted"/>